<dbReference type="SMART" id="SM00855">
    <property type="entry name" value="PGAM"/>
    <property type="match status" value="1"/>
</dbReference>
<evidence type="ECO:0000313" key="3">
    <source>
        <dbReference type="Proteomes" id="UP000236736"/>
    </source>
</evidence>
<name>A0A1H5WP89_9BACT</name>
<organism evidence="2 3">
    <name type="scientific">Algoriphagus boritolerans DSM 17298 = JCM 18970</name>
    <dbReference type="NCBI Taxonomy" id="1120964"/>
    <lineage>
        <taxon>Bacteria</taxon>
        <taxon>Pseudomonadati</taxon>
        <taxon>Bacteroidota</taxon>
        <taxon>Cytophagia</taxon>
        <taxon>Cytophagales</taxon>
        <taxon>Cyclobacteriaceae</taxon>
        <taxon>Algoriphagus</taxon>
    </lineage>
</organism>
<dbReference type="InterPro" id="IPR029033">
    <property type="entry name" value="His_PPase_superfam"/>
</dbReference>
<accession>A0A1H5WP89</accession>
<dbReference type="PANTHER" id="PTHR47623:SF1">
    <property type="entry name" value="OS09G0287300 PROTEIN"/>
    <property type="match status" value="1"/>
</dbReference>
<feature type="binding site" evidence="1">
    <location>
        <position position="58"/>
    </location>
    <ligand>
        <name>substrate</name>
    </ligand>
</feature>
<dbReference type="Proteomes" id="UP000236736">
    <property type="component" value="Unassembled WGS sequence"/>
</dbReference>
<dbReference type="AlphaFoldDB" id="A0A1H5WP89"/>
<reference evidence="3" key="1">
    <citation type="submission" date="2016-10" db="EMBL/GenBank/DDBJ databases">
        <authorList>
            <person name="Varghese N."/>
            <person name="Submissions S."/>
        </authorList>
    </citation>
    <scope>NUCLEOTIDE SEQUENCE [LARGE SCALE GENOMIC DNA]</scope>
    <source>
        <strain evidence="3">DSM 17298</strain>
    </source>
</reference>
<dbReference type="STRING" id="1120964.GCA_001313265_01837"/>
<protein>
    <submittedName>
        <fullName evidence="2">Phosphohistidine phosphatase</fullName>
    </submittedName>
</protein>
<proteinExistence type="predicted"/>
<dbReference type="OrthoDB" id="9810154at2"/>
<dbReference type="Gene3D" id="3.40.50.1240">
    <property type="entry name" value="Phosphoglycerate mutase-like"/>
    <property type="match status" value="1"/>
</dbReference>
<gene>
    <name evidence="2" type="ORF">SAMN03080598_02193</name>
</gene>
<evidence type="ECO:0000256" key="1">
    <source>
        <dbReference type="PIRSR" id="PIRSR613078-2"/>
    </source>
</evidence>
<dbReference type="PANTHER" id="PTHR47623">
    <property type="entry name" value="OS09G0287300 PROTEIN"/>
    <property type="match status" value="1"/>
</dbReference>
<evidence type="ECO:0000313" key="2">
    <source>
        <dbReference type="EMBL" id="SEG01180.1"/>
    </source>
</evidence>
<dbReference type="InterPro" id="IPR013078">
    <property type="entry name" value="His_Pase_superF_clade-1"/>
</dbReference>
<dbReference type="CDD" id="cd07067">
    <property type="entry name" value="HP_PGM_like"/>
    <property type="match status" value="1"/>
</dbReference>
<keyword evidence="3" id="KW-1185">Reference proteome</keyword>
<dbReference type="EMBL" id="FNVR01000010">
    <property type="protein sequence ID" value="SEG01180.1"/>
    <property type="molecule type" value="Genomic_DNA"/>
</dbReference>
<dbReference type="SUPFAM" id="SSF53254">
    <property type="entry name" value="Phosphoglycerate mutase-like"/>
    <property type="match status" value="1"/>
</dbReference>
<dbReference type="RefSeq" id="WP_103924854.1">
    <property type="nucleotide sequence ID" value="NZ_FNVR01000010.1"/>
</dbReference>
<dbReference type="Pfam" id="PF00300">
    <property type="entry name" value="His_Phos_1"/>
    <property type="match status" value="1"/>
</dbReference>
<sequence length="163" mass="18543">MKKIILVRHAKSSWDNPFLNDHDRPLAARGIEDAPKMAERLKKRGIKPSLFLSSTALRAAETAKITAEILDYPKDEIRWEKELFLASPNQILKLLRMQKDSVDTILIFGHNPGLNDLISHLGGTLDNLPTSGQFGFKVKSEHWAELKPETAEPWFIDYPKKKS</sequence>